<keyword evidence="3" id="KW-1185">Reference proteome</keyword>
<feature type="region of interest" description="Disordered" evidence="1">
    <location>
        <begin position="1"/>
        <end position="50"/>
    </location>
</feature>
<protein>
    <submittedName>
        <fullName evidence="2">Uncharacterized protein</fullName>
    </submittedName>
</protein>
<feature type="compositionally biased region" description="Basic and acidic residues" evidence="1">
    <location>
        <begin position="87"/>
        <end position="100"/>
    </location>
</feature>
<dbReference type="EMBL" id="JASCZI010122294">
    <property type="protein sequence ID" value="MED6164067.1"/>
    <property type="molecule type" value="Genomic_DNA"/>
</dbReference>
<name>A0ABU6UTU6_9FABA</name>
<sequence>MEETQECSHDYMQQEEGQTAVKIDRNTRKTVPGGINFGKEKDEGNKDLTGDRNLYYKYYKQKGHDTEECSDLLGFFEQGLKNGKFHEYTSRYKQRDDDRRVRQRMNSPENKDDKKIDEPKDRGTHHEFAMLSEGILEEGNHYKKFVYYRRIYRRIF</sequence>
<accession>A0ABU6UTU6</accession>
<feature type="compositionally biased region" description="Basic and acidic residues" evidence="1">
    <location>
        <begin position="38"/>
        <end position="50"/>
    </location>
</feature>
<comment type="caution">
    <text evidence="2">The sequence shown here is derived from an EMBL/GenBank/DDBJ whole genome shotgun (WGS) entry which is preliminary data.</text>
</comment>
<evidence type="ECO:0000256" key="1">
    <source>
        <dbReference type="SAM" id="MobiDB-lite"/>
    </source>
</evidence>
<evidence type="ECO:0000313" key="2">
    <source>
        <dbReference type="EMBL" id="MED6164067.1"/>
    </source>
</evidence>
<organism evidence="2 3">
    <name type="scientific">Stylosanthes scabra</name>
    <dbReference type="NCBI Taxonomy" id="79078"/>
    <lineage>
        <taxon>Eukaryota</taxon>
        <taxon>Viridiplantae</taxon>
        <taxon>Streptophyta</taxon>
        <taxon>Embryophyta</taxon>
        <taxon>Tracheophyta</taxon>
        <taxon>Spermatophyta</taxon>
        <taxon>Magnoliopsida</taxon>
        <taxon>eudicotyledons</taxon>
        <taxon>Gunneridae</taxon>
        <taxon>Pentapetalae</taxon>
        <taxon>rosids</taxon>
        <taxon>fabids</taxon>
        <taxon>Fabales</taxon>
        <taxon>Fabaceae</taxon>
        <taxon>Papilionoideae</taxon>
        <taxon>50 kb inversion clade</taxon>
        <taxon>dalbergioids sensu lato</taxon>
        <taxon>Dalbergieae</taxon>
        <taxon>Pterocarpus clade</taxon>
        <taxon>Stylosanthes</taxon>
    </lineage>
</organism>
<evidence type="ECO:0000313" key="3">
    <source>
        <dbReference type="Proteomes" id="UP001341840"/>
    </source>
</evidence>
<reference evidence="2 3" key="1">
    <citation type="journal article" date="2023" name="Plants (Basel)">
        <title>Bridging the Gap: Combining Genomics and Transcriptomics Approaches to Understand Stylosanthes scabra, an Orphan Legume from the Brazilian Caatinga.</title>
        <authorList>
            <person name="Ferreira-Neto J.R.C."/>
            <person name="da Silva M.D."/>
            <person name="Binneck E."/>
            <person name="de Melo N.F."/>
            <person name="da Silva R.H."/>
            <person name="de Melo A.L.T.M."/>
            <person name="Pandolfi V."/>
            <person name="Bustamante F.O."/>
            <person name="Brasileiro-Vidal A.C."/>
            <person name="Benko-Iseppon A.M."/>
        </authorList>
    </citation>
    <scope>NUCLEOTIDE SEQUENCE [LARGE SCALE GENOMIC DNA]</scope>
    <source>
        <tissue evidence="2">Leaves</tissue>
    </source>
</reference>
<gene>
    <name evidence="2" type="ORF">PIB30_086170</name>
</gene>
<dbReference type="Proteomes" id="UP001341840">
    <property type="component" value="Unassembled WGS sequence"/>
</dbReference>
<feature type="region of interest" description="Disordered" evidence="1">
    <location>
        <begin position="87"/>
        <end position="124"/>
    </location>
</feature>
<feature type="compositionally biased region" description="Basic and acidic residues" evidence="1">
    <location>
        <begin position="109"/>
        <end position="124"/>
    </location>
</feature>
<proteinExistence type="predicted"/>